<evidence type="ECO:0000313" key="5">
    <source>
        <dbReference type="EMBL" id="OJG34891.1"/>
    </source>
</evidence>
<evidence type="ECO:0000256" key="2">
    <source>
        <dbReference type="ARBA" id="ARBA00022737"/>
    </source>
</evidence>
<protein>
    <recommendedName>
        <fullName evidence="1">thiosulfate sulfurtransferase</fullName>
        <ecNumber evidence="1">2.8.1.1</ecNumber>
    </recommendedName>
</protein>
<keyword evidence="6" id="KW-1185">Reference proteome</keyword>
<dbReference type="SUPFAM" id="SSF52821">
    <property type="entry name" value="Rhodanese/Cell cycle control phosphatase"/>
    <property type="match status" value="2"/>
</dbReference>
<dbReference type="PROSITE" id="PS51257">
    <property type="entry name" value="PROKAR_LIPOPROTEIN"/>
    <property type="match status" value="1"/>
</dbReference>
<dbReference type="AlphaFoldDB" id="A0A1L8SS93"/>
<dbReference type="GO" id="GO:0004792">
    <property type="term" value="F:thiosulfate-cyanide sulfurtransferase activity"/>
    <property type="evidence" value="ECO:0007669"/>
    <property type="project" value="UniProtKB-EC"/>
</dbReference>
<dbReference type="CDD" id="cd01449">
    <property type="entry name" value="TST_Repeat_2"/>
    <property type="match status" value="1"/>
</dbReference>
<dbReference type="PROSITE" id="PS50206">
    <property type="entry name" value="RHODANESE_3"/>
    <property type="match status" value="2"/>
</dbReference>
<dbReference type="InterPro" id="IPR051126">
    <property type="entry name" value="Thiosulfate_sulfurtransferase"/>
</dbReference>
<feature type="domain" description="Rhodanese" evidence="4">
    <location>
        <begin position="57"/>
        <end position="172"/>
    </location>
</feature>
<dbReference type="InterPro" id="IPR036873">
    <property type="entry name" value="Rhodanese-like_dom_sf"/>
</dbReference>
<evidence type="ECO:0000256" key="1">
    <source>
        <dbReference type="ARBA" id="ARBA00012245"/>
    </source>
</evidence>
<dbReference type="STRING" id="319970.RV00_GL000608"/>
<reference evidence="5 6" key="1">
    <citation type="submission" date="2014-12" db="EMBL/GenBank/DDBJ databases">
        <title>Draft genome sequences of 29 type strains of Enterococci.</title>
        <authorList>
            <person name="Zhong Z."/>
            <person name="Sun Z."/>
            <person name="Liu W."/>
            <person name="Zhang W."/>
            <person name="Zhang H."/>
        </authorList>
    </citation>
    <scope>NUCLEOTIDE SEQUENCE [LARGE SCALE GENOMIC DNA]</scope>
    <source>
        <strain evidence="5 6">DSM 22802</strain>
    </source>
</reference>
<accession>A0A1L8SS93</accession>
<gene>
    <name evidence="5" type="ORF">RV00_GL000608</name>
</gene>
<organism evidence="5 6">
    <name type="scientific">Enterococcus devriesei</name>
    <dbReference type="NCBI Taxonomy" id="319970"/>
    <lineage>
        <taxon>Bacteria</taxon>
        <taxon>Bacillati</taxon>
        <taxon>Bacillota</taxon>
        <taxon>Bacilli</taxon>
        <taxon>Lactobacillales</taxon>
        <taxon>Enterococcaceae</taxon>
        <taxon>Enterococcus</taxon>
    </lineage>
</organism>
<evidence type="ECO:0000256" key="3">
    <source>
        <dbReference type="ARBA" id="ARBA00047549"/>
    </source>
</evidence>
<dbReference type="SMART" id="SM00450">
    <property type="entry name" value="RHOD"/>
    <property type="match status" value="2"/>
</dbReference>
<dbReference type="InterPro" id="IPR001763">
    <property type="entry name" value="Rhodanese-like_dom"/>
</dbReference>
<dbReference type="EMBL" id="JXKM01000011">
    <property type="protein sequence ID" value="OJG34891.1"/>
    <property type="molecule type" value="Genomic_DNA"/>
</dbReference>
<name>A0A1L8SS93_9ENTE</name>
<dbReference type="EC" id="2.8.1.1" evidence="1"/>
<dbReference type="PANTHER" id="PTHR43855:SF1">
    <property type="entry name" value="THIOSULFATE SULFURTRANSFERASE"/>
    <property type="match status" value="1"/>
</dbReference>
<evidence type="ECO:0000313" key="6">
    <source>
        <dbReference type="Proteomes" id="UP000183700"/>
    </source>
</evidence>
<dbReference type="Proteomes" id="UP000183700">
    <property type="component" value="Unassembled WGS sequence"/>
</dbReference>
<evidence type="ECO:0000259" key="4">
    <source>
        <dbReference type="PROSITE" id="PS50206"/>
    </source>
</evidence>
<dbReference type="PANTHER" id="PTHR43855">
    <property type="entry name" value="THIOSULFATE SULFURTRANSFERASE"/>
    <property type="match status" value="1"/>
</dbReference>
<comment type="caution">
    <text evidence="5">The sequence shown here is derived from an EMBL/GenBank/DDBJ whole genome shotgun (WGS) entry which is preliminary data.</text>
</comment>
<keyword evidence="2" id="KW-0677">Repeat</keyword>
<sequence length="312" mass="34214">MEKKMKNFLTGLLVLVTLGLTGCSGSGGSTDASKAAKKESAAFTGKYIVDADYVKKNVDDLILIDARGEEEAGKGTIKGATAIGWQNLASVEEGASGDENWGLILEPAELSKRLGEKGIAKDKEIILFANAAKGWGDDGRIAWELLAAGYQDVKLVDGGFAALAKAGLKKDFESTILKPVEVKIDSINQEHLIRTEELKKDYDEYKVVDVRADKEYKGEVLYGEAKGGHLPDAIHLRYTDLFAKNGKLKSKEKLTQLFEDAGLAKEDKIVTYCTAGIRSAYMELVMEMCGFKQVKNYDGSYYRWAKVEDVEK</sequence>
<proteinExistence type="predicted"/>
<comment type="catalytic activity">
    <reaction evidence="3">
        <text>thiosulfate + hydrogen cyanide = thiocyanate + sulfite + 2 H(+)</text>
        <dbReference type="Rhea" id="RHEA:16881"/>
        <dbReference type="ChEBI" id="CHEBI:15378"/>
        <dbReference type="ChEBI" id="CHEBI:17359"/>
        <dbReference type="ChEBI" id="CHEBI:18022"/>
        <dbReference type="ChEBI" id="CHEBI:18407"/>
        <dbReference type="ChEBI" id="CHEBI:33542"/>
        <dbReference type="EC" id="2.8.1.1"/>
    </reaction>
</comment>
<dbReference type="Pfam" id="PF00581">
    <property type="entry name" value="Rhodanese"/>
    <property type="match status" value="2"/>
</dbReference>
<feature type="domain" description="Rhodanese" evidence="4">
    <location>
        <begin position="201"/>
        <end position="312"/>
    </location>
</feature>
<dbReference type="Gene3D" id="3.40.250.10">
    <property type="entry name" value="Rhodanese-like domain"/>
    <property type="match status" value="2"/>
</dbReference>